<comment type="caution">
    <text evidence="3">The sequence shown here is derived from an EMBL/GenBank/DDBJ whole genome shotgun (WGS) entry which is preliminary data.</text>
</comment>
<dbReference type="Gene3D" id="1.10.720.30">
    <property type="entry name" value="SAP domain"/>
    <property type="match status" value="1"/>
</dbReference>
<keyword evidence="1" id="KW-1133">Transmembrane helix</keyword>
<dbReference type="Pfam" id="PF02037">
    <property type="entry name" value="SAP"/>
    <property type="match status" value="1"/>
</dbReference>
<feature type="domain" description="SAP" evidence="2">
    <location>
        <begin position="92"/>
        <end position="126"/>
    </location>
</feature>
<accession>X6NUK6</accession>
<evidence type="ECO:0000313" key="3">
    <source>
        <dbReference type="EMBL" id="ETO29711.1"/>
    </source>
</evidence>
<feature type="transmembrane region" description="Helical" evidence="1">
    <location>
        <begin position="131"/>
        <end position="152"/>
    </location>
</feature>
<gene>
    <name evidence="3" type="ORF">RFI_07405</name>
</gene>
<dbReference type="SMART" id="SM00513">
    <property type="entry name" value="SAP"/>
    <property type="match status" value="1"/>
</dbReference>
<feature type="non-terminal residue" evidence="3">
    <location>
        <position position="359"/>
    </location>
</feature>
<proteinExistence type="predicted"/>
<dbReference type="InterPro" id="IPR003034">
    <property type="entry name" value="SAP_dom"/>
</dbReference>
<keyword evidence="1" id="KW-0812">Transmembrane</keyword>
<evidence type="ECO:0000256" key="1">
    <source>
        <dbReference type="SAM" id="Phobius"/>
    </source>
</evidence>
<keyword evidence="1" id="KW-0472">Membrane</keyword>
<protein>
    <recommendedName>
        <fullName evidence="2">SAP domain-containing protein</fullName>
    </recommendedName>
</protein>
<dbReference type="PROSITE" id="PS50800">
    <property type="entry name" value="SAP"/>
    <property type="match status" value="1"/>
</dbReference>
<reference evidence="3 4" key="1">
    <citation type="journal article" date="2013" name="Curr. Biol.">
        <title>The Genome of the Foraminiferan Reticulomyxa filosa.</title>
        <authorList>
            <person name="Glockner G."/>
            <person name="Hulsmann N."/>
            <person name="Schleicher M."/>
            <person name="Noegel A.A."/>
            <person name="Eichinger L."/>
            <person name="Gallinger C."/>
            <person name="Pawlowski J."/>
            <person name="Sierra R."/>
            <person name="Euteneuer U."/>
            <person name="Pillet L."/>
            <person name="Moustafa A."/>
            <person name="Platzer M."/>
            <person name="Groth M."/>
            <person name="Szafranski K."/>
            <person name="Schliwa M."/>
        </authorList>
    </citation>
    <scope>NUCLEOTIDE SEQUENCE [LARGE SCALE GENOMIC DNA]</scope>
</reference>
<dbReference type="EMBL" id="ASPP01005882">
    <property type="protein sequence ID" value="ETO29711.1"/>
    <property type="molecule type" value="Genomic_DNA"/>
</dbReference>
<dbReference type="InterPro" id="IPR036361">
    <property type="entry name" value="SAP_dom_sf"/>
</dbReference>
<name>X6NUK6_RETFI</name>
<evidence type="ECO:0000259" key="2">
    <source>
        <dbReference type="PROSITE" id="PS50800"/>
    </source>
</evidence>
<evidence type="ECO:0000313" key="4">
    <source>
        <dbReference type="Proteomes" id="UP000023152"/>
    </source>
</evidence>
<dbReference type="AlphaFoldDB" id="X6NUK6"/>
<dbReference type="Proteomes" id="UP000023152">
    <property type="component" value="Unassembled WGS sequence"/>
</dbReference>
<organism evidence="3 4">
    <name type="scientific">Reticulomyxa filosa</name>
    <dbReference type="NCBI Taxonomy" id="46433"/>
    <lineage>
        <taxon>Eukaryota</taxon>
        <taxon>Sar</taxon>
        <taxon>Rhizaria</taxon>
        <taxon>Retaria</taxon>
        <taxon>Foraminifera</taxon>
        <taxon>Monothalamids</taxon>
        <taxon>Reticulomyxidae</taxon>
        <taxon>Reticulomyxa</taxon>
    </lineage>
</organism>
<dbReference type="SUPFAM" id="SSF68906">
    <property type="entry name" value="SAP domain"/>
    <property type="match status" value="1"/>
</dbReference>
<keyword evidence="4" id="KW-1185">Reference proteome</keyword>
<sequence>MASLRALHLARKSIAKNAKRYMCQGKRKIHTIRLFIVKSQKKPLSSSARVSSSQPCMTLAIVTKRNFHASIKPRWVSPEDLTVLCFFLSLLQTTPRKTELKTECERRDLATNGGRTVLIERLKNYIVQKGYFFFFFMYFVLFDFSFFFWRVLPSGYENGITIDRSLVNEKRAVETALNRIPDKYFTVELKITTKKKKRCEKKKGGGGDSTILSICTSMSATKKKLHRNPRIQFHHENPSHIRFEGKYGEIFQLRSQVSQAVAQAAANETIYFLPHRVMLRLKRSVLSDIRREHDVKFNVMRHKHNGEDMMLLAVEGPVANRMRACDVLEEILSKVKNNSIEVTGIESFASTNKKILYIL</sequence>